<dbReference type="PROSITE" id="PS50181">
    <property type="entry name" value="FBOX"/>
    <property type="match status" value="1"/>
</dbReference>
<dbReference type="Proteomes" id="UP001583172">
    <property type="component" value="Unassembled WGS sequence"/>
</dbReference>
<feature type="region of interest" description="Disordered" evidence="1">
    <location>
        <begin position="1"/>
        <end position="23"/>
    </location>
</feature>
<evidence type="ECO:0000259" key="2">
    <source>
        <dbReference type="PROSITE" id="PS50181"/>
    </source>
</evidence>
<organism evidence="3 4">
    <name type="scientific">Humicola insolens</name>
    <name type="common">Soft-rot fungus</name>
    <dbReference type="NCBI Taxonomy" id="85995"/>
    <lineage>
        <taxon>Eukaryota</taxon>
        <taxon>Fungi</taxon>
        <taxon>Dikarya</taxon>
        <taxon>Ascomycota</taxon>
        <taxon>Pezizomycotina</taxon>
        <taxon>Sordariomycetes</taxon>
        <taxon>Sordariomycetidae</taxon>
        <taxon>Sordariales</taxon>
        <taxon>Chaetomiaceae</taxon>
        <taxon>Mycothermus</taxon>
    </lineage>
</organism>
<evidence type="ECO:0000313" key="4">
    <source>
        <dbReference type="Proteomes" id="UP001583172"/>
    </source>
</evidence>
<dbReference type="EMBL" id="JAZGSY010000190">
    <property type="protein sequence ID" value="KAL1838849.1"/>
    <property type="molecule type" value="Genomic_DNA"/>
</dbReference>
<reference evidence="3 4" key="1">
    <citation type="journal article" date="2024" name="Commun. Biol.">
        <title>Comparative genomic analysis of thermophilic fungi reveals convergent evolutionary adaptations and gene losses.</title>
        <authorList>
            <person name="Steindorff A.S."/>
            <person name="Aguilar-Pontes M.V."/>
            <person name="Robinson A.J."/>
            <person name="Andreopoulos B."/>
            <person name="LaButti K."/>
            <person name="Kuo A."/>
            <person name="Mondo S."/>
            <person name="Riley R."/>
            <person name="Otillar R."/>
            <person name="Haridas S."/>
            <person name="Lipzen A."/>
            <person name="Grimwood J."/>
            <person name="Schmutz J."/>
            <person name="Clum A."/>
            <person name="Reid I.D."/>
            <person name="Moisan M.C."/>
            <person name="Butler G."/>
            <person name="Nguyen T.T.M."/>
            <person name="Dewar K."/>
            <person name="Conant G."/>
            <person name="Drula E."/>
            <person name="Henrissat B."/>
            <person name="Hansel C."/>
            <person name="Singer S."/>
            <person name="Hutchinson M.I."/>
            <person name="de Vries R.P."/>
            <person name="Natvig D.O."/>
            <person name="Powell A.J."/>
            <person name="Tsang A."/>
            <person name="Grigoriev I.V."/>
        </authorList>
    </citation>
    <scope>NUCLEOTIDE SEQUENCE [LARGE SCALE GENOMIC DNA]</scope>
    <source>
        <strain evidence="3 4">CBS 620.91</strain>
    </source>
</reference>
<proteinExistence type="predicted"/>
<accession>A0ABR3VAU7</accession>
<feature type="compositionally biased region" description="Polar residues" evidence="1">
    <location>
        <begin position="1"/>
        <end position="19"/>
    </location>
</feature>
<feature type="domain" description="F-box" evidence="2">
    <location>
        <begin position="73"/>
        <end position="119"/>
    </location>
</feature>
<dbReference type="InterPro" id="IPR001810">
    <property type="entry name" value="F-box_dom"/>
</dbReference>
<comment type="caution">
    <text evidence="3">The sequence shown here is derived from an EMBL/GenBank/DDBJ whole genome shotgun (WGS) entry which is preliminary data.</text>
</comment>
<name>A0ABR3VAU7_HUMIN</name>
<evidence type="ECO:0000256" key="1">
    <source>
        <dbReference type="SAM" id="MobiDB-lite"/>
    </source>
</evidence>
<keyword evidence="4" id="KW-1185">Reference proteome</keyword>
<evidence type="ECO:0000313" key="3">
    <source>
        <dbReference type="EMBL" id="KAL1838849.1"/>
    </source>
</evidence>
<protein>
    <recommendedName>
        <fullName evidence="2">F-box domain-containing protein</fullName>
    </recommendedName>
</protein>
<gene>
    <name evidence="3" type="ORF">VTJ49DRAFT_2172</name>
</gene>
<sequence length="388" mass="42379">MEPPQHVSQATSPATQSPAIMSAPRPHPQAILDLVAYNRADFELPVVSVHRSQHDAVRSSLFRPLGQAADFDLGTLSRLPFEILSLISLELDAASALRFSHVNRSAREVLAAVREFRELRDHALEAFCVLLRTGLGQHVTALDLHKALTTERCELCGVFGGFVFLPTAARVCMTCVASAPETRVTHLSRVADGAGVPSNELVRGGNLPVLHTLPDSRKRIVAVRPHALNALQARGMSEEETEAVVDRWSDSLTLRFQAATALPFLDRYGRQAQPGMSCKGCQIAFEKSFSDDHLEMRDRFYSKQEFLQHVEECEPAQKLLAAAQDGSGIVEEPRFGTCVTVTSPAGTDSPSADPTAQGRTLIGCFTELLSASRRLRTPMGALNRHPRS</sequence>